<dbReference type="RefSeq" id="WP_075685970.1">
    <property type="nucleotide sequence ID" value="NZ_VOUP01000054.1"/>
</dbReference>
<sequence length="73" mass="8864">MTTASELISRDLLEWDNLQKRYWNASSLPRAERFKHNPKRKQYRRDRVLIRILKLNIDATRNRIARGMHDTND</sequence>
<proteinExistence type="predicted"/>
<dbReference type="EMBL" id="VOUP01000054">
    <property type="protein sequence ID" value="TXE22588.1"/>
    <property type="molecule type" value="Genomic_DNA"/>
</dbReference>
<dbReference type="Proteomes" id="UP000321307">
    <property type="component" value="Unassembled WGS sequence"/>
</dbReference>
<reference evidence="1 2" key="1">
    <citation type="submission" date="2019-07" db="EMBL/GenBank/DDBJ databases">
        <title>Serratia strains were isolated from fresh produce.</title>
        <authorList>
            <person name="Cho G.-S."/>
            <person name="Stein M."/>
            <person name="Lee W."/>
            <person name="Suh S.H."/>
            <person name="Franz C.M.A.P."/>
        </authorList>
    </citation>
    <scope>NUCLEOTIDE SEQUENCE [LARGE SCALE GENOMIC DNA]</scope>
    <source>
        <strain evidence="1 2">S17</strain>
    </source>
</reference>
<organism evidence="1 2">
    <name type="scientific">Serratia ureilytica</name>
    <dbReference type="NCBI Taxonomy" id="300181"/>
    <lineage>
        <taxon>Bacteria</taxon>
        <taxon>Pseudomonadati</taxon>
        <taxon>Pseudomonadota</taxon>
        <taxon>Gammaproteobacteria</taxon>
        <taxon>Enterobacterales</taxon>
        <taxon>Yersiniaceae</taxon>
        <taxon>Serratia</taxon>
    </lineage>
</organism>
<protein>
    <submittedName>
        <fullName evidence="1">Uncharacterized protein</fullName>
    </submittedName>
</protein>
<dbReference type="InterPro" id="IPR055725">
    <property type="entry name" value="DUF7301"/>
</dbReference>
<name>A0A9X9G0F9_9GAMM</name>
<accession>A0A9X9G0F9</accession>
<evidence type="ECO:0000313" key="2">
    <source>
        <dbReference type="Proteomes" id="UP000321307"/>
    </source>
</evidence>
<dbReference type="Pfam" id="PF23975">
    <property type="entry name" value="DUF7301"/>
    <property type="match status" value="1"/>
</dbReference>
<comment type="caution">
    <text evidence="1">The sequence shown here is derived from an EMBL/GenBank/DDBJ whole genome shotgun (WGS) entry which is preliminary data.</text>
</comment>
<gene>
    <name evidence="1" type="ORF">FOT63_25325</name>
</gene>
<dbReference type="AlphaFoldDB" id="A0A9X9G0F9"/>
<evidence type="ECO:0000313" key="1">
    <source>
        <dbReference type="EMBL" id="TXE22588.1"/>
    </source>
</evidence>